<evidence type="ECO:0000313" key="2">
    <source>
        <dbReference type="EMBL" id="KAG5458802.1"/>
    </source>
</evidence>
<evidence type="ECO:0000313" key="3">
    <source>
        <dbReference type="Proteomes" id="UP000673691"/>
    </source>
</evidence>
<keyword evidence="3" id="KW-1185">Reference proteome</keyword>
<evidence type="ECO:0000256" key="1">
    <source>
        <dbReference type="SAM" id="MobiDB-lite"/>
    </source>
</evidence>
<dbReference type="Proteomes" id="UP000673691">
    <property type="component" value="Unassembled WGS sequence"/>
</dbReference>
<feature type="region of interest" description="Disordered" evidence="1">
    <location>
        <begin position="57"/>
        <end position="77"/>
    </location>
</feature>
<sequence length="199" mass="22542">MEKLKLRVFLIYHCALFTSRWKRYGWVRVRWVRVCDGCLGGVRAIYARCRWHAPPPCRQRGQERKDGTGAFDSTSQHRTKRLTAQRLTARARVEPEFVARSIVARKMSNGHASFVEGIVEIQRVASRENPADMFAKSLEKIRLSSFRGRAGARRVGRATETIIEMETIVVVDEEKSSGGANAGRAYSANVKPPENVPIR</sequence>
<accession>A0A8H7ZSY7</accession>
<reference evidence="2 3" key="1">
    <citation type="journal article" name="Sci. Rep.">
        <title>Genome-scale phylogenetic analyses confirm Olpidium as the closest living zoosporic fungus to the non-flagellated, terrestrial fungi.</title>
        <authorList>
            <person name="Chang Y."/>
            <person name="Rochon D."/>
            <person name="Sekimoto S."/>
            <person name="Wang Y."/>
            <person name="Chovatia M."/>
            <person name="Sandor L."/>
            <person name="Salamov A."/>
            <person name="Grigoriev I.V."/>
            <person name="Stajich J.E."/>
            <person name="Spatafora J.W."/>
        </authorList>
    </citation>
    <scope>NUCLEOTIDE SEQUENCE [LARGE SCALE GENOMIC DNA]</scope>
    <source>
        <strain evidence="2">S191</strain>
    </source>
</reference>
<organism evidence="2 3">
    <name type="scientific">Olpidium bornovanus</name>
    <dbReference type="NCBI Taxonomy" id="278681"/>
    <lineage>
        <taxon>Eukaryota</taxon>
        <taxon>Fungi</taxon>
        <taxon>Fungi incertae sedis</taxon>
        <taxon>Olpidiomycota</taxon>
        <taxon>Olpidiomycotina</taxon>
        <taxon>Olpidiomycetes</taxon>
        <taxon>Olpidiales</taxon>
        <taxon>Olpidiaceae</taxon>
        <taxon>Olpidium</taxon>
    </lineage>
</organism>
<feature type="region of interest" description="Disordered" evidence="1">
    <location>
        <begin position="176"/>
        <end position="199"/>
    </location>
</feature>
<dbReference type="EMBL" id="JAEFCI010007881">
    <property type="protein sequence ID" value="KAG5458802.1"/>
    <property type="molecule type" value="Genomic_DNA"/>
</dbReference>
<dbReference type="OrthoDB" id="3344688at2759"/>
<comment type="caution">
    <text evidence="2">The sequence shown here is derived from an EMBL/GenBank/DDBJ whole genome shotgun (WGS) entry which is preliminary data.</text>
</comment>
<name>A0A8H7ZSY7_9FUNG</name>
<proteinExistence type="predicted"/>
<protein>
    <submittedName>
        <fullName evidence="2">Uncharacterized protein</fullName>
    </submittedName>
</protein>
<dbReference type="AlphaFoldDB" id="A0A8H7ZSY7"/>
<gene>
    <name evidence="2" type="ORF">BJ554DRAFT_906</name>
</gene>